<feature type="compositionally biased region" description="Basic and acidic residues" evidence="1">
    <location>
        <begin position="240"/>
        <end position="399"/>
    </location>
</feature>
<name>A0A1P8LKF7_NATLA</name>
<reference evidence="2 3" key="1">
    <citation type="journal article" date="2011" name="J. Bacteriol.">
        <title>Genome sequence of Halobiforma lacisalsi AJ5, an extremely halophilic archaeon which harbors a bop gene.</title>
        <authorList>
            <person name="Jiang X."/>
            <person name="Wang S."/>
            <person name="Cheng H."/>
            <person name="Huo Y."/>
            <person name="Zhang X."/>
            <person name="Zhu X."/>
            <person name="Han X."/>
            <person name="Ni P."/>
            <person name="Wu M."/>
        </authorList>
    </citation>
    <scope>NUCLEOTIDE SEQUENCE [LARGE SCALE GENOMIC DNA]</scope>
    <source>
        <strain evidence="2 3">AJ5</strain>
    </source>
</reference>
<protein>
    <submittedName>
        <fullName evidence="2">AAA family ATPase</fullName>
    </submittedName>
</protein>
<sequence>MTTMLIVGMTAATAGVAAGGAAQATEQEVGNDLPVTEWCDDGTNYLLLENPTTEAVDVSTAWTGNADDATSIQVESERFSEAGAEADAQAARTQLRTDVDTDDTGTTYTLTLTVPADGYLLFVDLPDGAYEFSTESEDATLERTEVELECETAVDDDGSETERAADDVNVDIDVDVEIPPAVSEGIDAYEDEIAAVESDGSFLVLSADSDLKHVTKYVITLEKLDVDDAVAGLEKVVEDGKEGKTGKKDEGIVGERKDQEKSTAEDRPVDEKPVEEKAEKEAAEKKGPVEKKTEKEPVEKKTEKEPVEKKTEKEPVKKSAEEKVEKKESAEEKVEEKEPAEEKVEEKEPAEEKTEKANKTDEDKNREKKDGEGESRGERVCRGEDREGQQDGRGQEPREKRRRGR</sequence>
<organism evidence="2 3">
    <name type="scientific">Natronobacterium lacisalsi AJ5</name>
    <dbReference type="NCBI Taxonomy" id="358396"/>
    <lineage>
        <taxon>Archaea</taxon>
        <taxon>Methanobacteriati</taxon>
        <taxon>Methanobacteriota</taxon>
        <taxon>Stenosarchaea group</taxon>
        <taxon>Halobacteria</taxon>
        <taxon>Halobacteriales</taxon>
        <taxon>Natrialbaceae</taxon>
        <taxon>Natronobacterium</taxon>
    </lineage>
</organism>
<evidence type="ECO:0000313" key="2">
    <source>
        <dbReference type="EMBL" id="APW96272.1"/>
    </source>
</evidence>
<dbReference type="Proteomes" id="UP000186547">
    <property type="component" value="Chromosome"/>
</dbReference>
<feature type="region of interest" description="Disordered" evidence="1">
    <location>
        <begin position="240"/>
        <end position="405"/>
    </location>
</feature>
<proteinExistence type="predicted"/>
<gene>
    <name evidence="2" type="ORF">CHINAEXTREME_00180</name>
</gene>
<evidence type="ECO:0000313" key="3">
    <source>
        <dbReference type="Proteomes" id="UP000186547"/>
    </source>
</evidence>
<accession>A0A1P8LKF7</accession>
<dbReference type="KEGG" id="hlc:CHINAEXTREME00180"/>
<dbReference type="AlphaFoldDB" id="A0A1P8LKF7"/>
<dbReference type="EMBL" id="CP019285">
    <property type="protein sequence ID" value="APW96272.1"/>
    <property type="molecule type" value="Genomic_DNA"/>
</dbReference>
<evidence type="ECO:0000256" key="1">
    <source>
        <dbReference type="SAM" id="MobiDB-lite"/>
    </source>
</evidence>